<evidence type="ECO:0000313" key="3">
    <source>
        <dbReference type="EMBL" id="QJT00327.1"/>
    </source>
</evidence>
<keyword evidence="4" id="KW-1185">Reference proteome</keyword>
<dbReference type="Proteomes" id="UP000502665">
    <property type="component" value="Chromosome"/>
</dbReference>
<dbReference type="RefSeq" id="WP_171395970.1">
    <property type="nucleotide sequence ID" value="NZ_CP049838.1"/>
</dbReference>
<keyword evidence="1" id="KW-0732">Signal</keyword>
<dbReference type="InterPro" id="IPR056303">
    <property type="entry name" value="AMIN-like"/>
</dbReference>
<gene>
    <name evidence="3" type="ORF">G9272_08530</name>
</gene>
<dbReference type="Pfam" id="PF24837">
    <property type="entry name" value="AMIN-like"/>
    <property type="match status" value="1"/>
</dbReference>
<proteinExistence type="predicted"/>
<accession>A0A6M4WI36</accession>
<evidence type="ECO:0000313" key="4">
    <source>
        <dbReference type="Proteomes" id="UP000502665"/>
    </source>
</evidence>
<feature type="signal peptide" evidence="1">
    <location>
        <begin position="1"/>
        <end position="27"/>
    </location>
</feature>
<feature type="chain" id="PRO_5026750167" description="AMIN-like domain-containing protein" evidence="1">
    <location>
        <begin position="28"/>
        <end position="190"/>
    </location>
</feature>
<dbReference type="EMBL" id="CP049838">
    <property type="protein sequence ID" value="QJT00327.1"/>
    <property type="molecule type" value="Genomic_DNA"/>
</dbReference>
<protein>
    <recommendedName>
        <fullName evidence="2">AMIN-like domain-containing protein</fullName>
    </recommendedName>
</protein>
<organism evidence="3 4">
    <name type="scientific">Streptomyces asoensis</name>
    <dbReference type="NCBI Taxonomy" id="249586"/>
    <lineage>
        <taxon>Bacteria</taxon>
        <taxon>Bacillati</taxon>
        <taxon>Actinomycetota</taxon>
        <taxon>Actinomycetes</taxon>
        <taxon>Kitasatosporales</taxon>
        <taxon>Streptomycetaceae</taxon>
        <taxon>Streptomyces</taxon>
    </lineage>
</organism>
<sequence>MRRLGTTLTALMLAGAGIAGTVGTAQADTGASAVCETGWGSLEKRVSPTEDYKPPLANIRTAQHECFDRMVLDFKGSAAGPIGYRVKYVDKLTTPGTGEIPVDGGAILQISVGPNYDPSTGSQSYPGQHGQPLPGVDITGYQTFKDTRYADALEDDVLIGVGVRARLPFRVTQLDDRVVIDVAHSWNATS</sequence>
<evidence type="ECO:0000259" key="2">
    <source>
        <dbReference type="Pfam" id="PF24837"/>
    </source>
</evidence>
<name>A0A6M4WI36_9ACTN</name>
<evidence type="ECO:0000256" key="1">
    <source>
        <dbReference type="SAM" id="SignalP"/>
    </source>
</evidence>
<feature type="domain" description="AMIN-like" evidence="2">
    <location>
        <begin position="56"/>
        <end position="184"/>
    </location>
</feature>
<dbReference type="AlphaFoldDB" id="A0A6M4WI36"/>
<reference evidence="3" key="1">
    <citation type="submission" date="2020-03" db="EMBL/GenBank/DDBJ databases">
        <title>Molecular networking-based the target discovery of potent antiproliferative macrolactams: 5/6/7/16 polycyclic ansamycins and glycosylated trienomycin from Streptomyces cacaoi subsp. asoensis.</title>
        <authorList>
            <person name="Liu L.-L."/>
        </authorList>
    </citation>
    <scope>NUCLEOTIDE SEQUENCE [LARGE SCALE GENOMIC DNA]</scope>
    <source>
        <strain evidence="3">H2S5</strain>
    </source>
</reference>